<comment type="similarity">
    <text evidence="5 15">Belongs to the cytochrome P450 family.</text>
</comment>
<evidence type="ECO:0000256" key="8">
    <source>
        <dbReference type="ARBA" id="ARBA00022824"/>
    </source>
</evidence>
<protein>
    <recommendedName>
        <fullName evidence="19">Cytochrome P450</fullName>
    </recommendedName>
</protein>
<evidence type="ECO:0000256" key="12">
    <source>
        <dbReference type="ARBA" id="ARBA00023033"/>
    </source>
</evidence>
<accession>A0AAV8YH35</accession>
<comment type="subcellular location">
    <subcellularLocation>
        <location evidence="4">Endoplasmic reticulum membrane</location>
        <topology evidence="4">Peripheral membrane protein</topology>
    </subcellularLocation>
    <subcellularLocation>
        <location evidence="3">Microsome membrane</location>
        <topology evidence="3">Peripheral membrane protein</topology>
    </subcellularLocation>
</comment>
<keyword evidence="9" id="KW-0492">Microsome</keyword>
<organism evidence="17 18">
    <name type="scientific">Aromia moschata</name>
    <dbReference type="NCBI Taxonomy" id="1265417"/>
    <lineage>
        <taxon>Eukaryota</taxon>
        <taxon>Metazoa</taxon>
        <taxon>Ecdysozoa</taxon>
        <taxon>Arthropoda</taxon>
        <taxon>Hexapoda</taxon>
        <taxon>Insecta</taxon>
        <taxon>Pterygota</taxon>
        <taxon>Neoptera</taxon>
        <taxon>Endopterygota</taxon>
        <taxon>Coleoptera</taxon>
        <taxon>Polyphaga</taxon>
        <taxon>Cucujiformia</taxon>
        <taxon>Chrysomeloidea</taxon>
        <taxon>Cerambycidae</taxon>
        <taxon>Cerambycinae</taxon>
        <taxon>Callichromatini</taxon>
        <taxon>Aromia</taxon>
    </lineage>
</organism>
<feature type="binding site" description="axial binding residue" evidence="14">
    <location>
        <position position="418"/>
    </location>
    <ligand>
        <name>heme</name>
        <dbReference type="ChEBI" id="CHEBI:30413"/>
    </ligand>
    <ligandPart>
        <name>Fe</name>
        <dbReference type="ChEBI" id="CHEBI:18248"/>
    </ligandPart>
</feature>
<dbReference type="InterPro" id="IPR036396">
    <property type="entry name" value="Cyt_P450_sf"/>
</dbReference>
<dbReference type="Gene3D" id="1.10.630.10">
    <property type="entry name" value="Cytochrome P450"/>
    <property type="match status" value="2"/>
</dbReference>
<feature type="transmembrane region" description="Helical" evidence="16">
    <location>
        <begin position="6"/>
        <end position="24"/>
    </location>
</feature>
<dbReference type="SUPFAM" id="SSF48264">
    <property type="entry name" value="Cytochrome P450"/>
    <property type="match status" value="1"/>
</dbReference>
<evidence type="ECO:0000256" key="3">
    <source>
        <dbReference type="ARBA" id="ARBA00004174"/>
    </source>
</evidence>
<comment type="function">
    <text evidence="2">May be involved in the metabolism of insect hormones and in the breakdown of synthetic insecticides.</text>
</comment>
<dbReference type="EMBL" id="JAPWTK010000108">
    <property type="protein sequence ID" value="KAJ8949883.1"/>
    <property type="molecule type" value="Genomic_DNA"/>
</dbReference>
<dbReference type="InterPro" id="IPR050196">
    <property type="entry name" value="Cytochrome_P450_Monoox"/>
</dbReference>
<keyword evidence="11 14" id="KW-0408">Iron</keyword>
<evidence type="ECO:0000256" key="13">
    <source>
        <dbReference type="ARBA" id="ARBA00023136"/>
    </source>
</evidence>
<dbReference type="Proteomes" id="UP001162162">
    <property type="component" value="Unassembled WGS sequence"/>
</dbReference>
<dbReference type="GO" id="GO:0005506">
    <property type="term" value="F:iron ion binding"/>
    <property type="evidence" value="ECO:0007669"/>
    <property type="project" value="InterPro"/>
</dbReference>
<reference evidence="17" key="1">
    <citation type="journal article" date="2023" name="Insect Mol. Biol.">
        <title>Genome sequencing provides insights into the evolution of gene families encoding plant cell wall-degrading enzymes in longhorned beetles.</title>
        <authorList>
            <person name="Shin N.R."/>
            <person name="Okamura Y."/>
            <person name="Kirsch R."/>
            <person name="Pauchet Y."/>
        </authorList>
    </citation>
    <scope>NUCLEOTIDE SEQUENCE</scope>
    <source>
        <strain evidence="17">AMC_N1</strain>
    </source>
</reference>
<evidence type="ECO:0000256" key="11">
    <source>
        <dbReference type="ARBA" id="ARBA00023004"/>
    </source>
</evidence>
<dbReference type="GO" id="GO:0004497">
    <property type="term" value="F:monooxygenase activity"/>
    <property type="evidence" value="ECO:0007669"/>
    <property type="project" value="UniProtKB-KW"/>
</dbReference>
<sequence>MITVYLILWSLSAIICLYLVRRLAQFLKNRYILKKIPGPKGHWLWGNLSDVISRDPVNLKRNKFSTPPSMAQTDDLFNLLRQLAKDYWPIYRFNGFTVTTINLLHPSDVEIVLSNMKHLSKSRIYTLLETWLGKGLLTSTVFNEETEKLVKQIEEHCHEPYIDVIQFITQMTLQSIGETAMGLSNIDEVTQEKYKNSIYKLGKILLTKLTRPWNRIPYVYYFTKLRQEEVETTEYLHNFAYSVIKSREHKLLNDYQLAGDKKIEATSYSGKKLVRMLDLLLIAKMNGDQIDLEGIREEVDTFMFEKIVSQEIIDVMGSKHPTYDDLHDLKYTERVIKETLRLYPSVPFISRVASEDFTTHTGYFVPKGSILHMHIFDMHRDPRIYHNPLKFDPDRFLTENSQRHPFGYIPFSAGPRNCIGQRFAILELKAVLCGILRKFSLESIDRPEDISFLPDLVLRPKTPIRIKFVRK</sequence>
<dbReference type="InterPro" id="IPR001128">
    <property type="entry name" value="Cyt_P450"/>
</dbReference>
<name>A0AAV8YH35_9CUCU</name>
<dbReference type="GO" id="GO:0005789">
    <property type="term" value="C:endoplasmic reticulum membrane"/>
    <property type="evidence" value="ECO:0007669"/>
    <property type="project" value="UniProtKB-SubCell"/>
</dbReference>
<keyword evidence="18" id="KW-1185">Reference proteome</keyword>
<dbReference type="PRINTS" id="PR00385">
    <property type="entry name" value="P450"/>
</dbReference>
<comment type="cofactor">
    <cofactor evidence="1 14">
        <name>heme</name>
        <dbReference type="ChEBI" id="CHEBI:30413"/>
    </cofactor>
</comment>
<comment type="caution">
    <text evidence="17">The sequence shown here is derived from an EMBL/GenBank/DDBJ whole genome shotgun (WGS) entry which is preliminary data.</text>
</comment>
<dbReference type="PROSITE" id="PS00086">
    <property type="entry name" value="CYTOCHROME_P450"/>
    <property type="match status" value="1"/>
</dbReference>
<evidence type="ECO:0000256" key="4">
    <source>
        <dbReference type="ARBA" id="ARBA00004406"/>
    </source>
</evidence>
<evidence type="ECO:0000256" key="10">
    <source>
        <dbReference type="ARBA" id="ARBA00023002"/>
    </source>
</evidence>
<dbReference type="PANTHER" id="PTHR24291">
    <property type="entry name" value="CYTOCHROME P450 FAMILY 4"/>
    <property type="match status" value="1"/>
</dbReference>
<dbReference type="InterPro" id="IPR002403">
    <property type="entry name" value="Cyt_P450_E_grp-IV"/>
</dbReference>
<evidence type="ECO:0000313" key="17">
    <source>
        <dbReference type="EMBL" id="KAJ8949883.1"/>
    </source>
</evidence>
<evidence type="ECO:0000256" key="7">
    <source>
        <dbReference type="ARBA" id="ARBA00022723"/>
    </source>
</evidence>
<keyword evidence="10 15" id="KW-0560">Oxidoreductase</keyword>
<dbReference type="GO" id="GO:0020037">
    <property type="term" value="F:heme binding"/>
    <property type="evidence" value="ECO:0007669"/>
    <property type="project" value="InterPro"/>
</dbReference>
<dbReference type="InterPro" id="IPR017972">
    <property type="entry name" value="Cyt_P450_CS"/>
</dbReference>
<keyword evidence="16" id="KW-1133">Transmembrane helix</keyword>
<dbReference type="AlphaFoldDB" id="A0AAV8YH35"/>
<dbReference type="GO" id="GO:0016705">
    <property type="term" value="F:oxidoreductase activity, acting on paired donors, with incorporation or reduction of molecular oxygen"/>
    <property type="evidence" value="ECO:0007669"/>
    <property type="project" value="InterPro"/>
</dbReference>
<dbReference type="PRINTS" id="PR00465">
    <property type="entry name" value="EP450IV"/>
</dbReference>
<evidence type="ECO:0000256" key="5">
    <source>
        <dbReference type="ARBA" id="ARBA00010617"/>
    </source>
</evidence>
<proteinExistence type="inferred from homology"/>
<gene>
    <name evidence="17" type="ORF">NQ318_010517</name>
</gene>
<dbReference type="PANTHER" id="PTHR24291:SF189">
    <property type="entry name" value="CYTOCHROME P450 4C3-RELATED"/>
    <property type="match status" value="1"/>
</dbReference>
<evidence type="ECO:0000256" key="1">
    <source>
        <dbReference type="ARBA" id="ARBA00001971"/>
    </source>
</evidence>
<keyword evidence="8" id="KW-0256">Endoplasmic reticulum</keyword>
<evidence type="ECO:0000256" key="16">
    <source>
        <dbReference type="SAM" id="Phobius"/>
    </source>
</evidence>
<evidence type="ECO:0000313" key="18">
    <source>
        <dbReference type="Proteomes" id="UP001162162"/>
    </source>
</evidence>
<evidence type="ECO:0000256" key="15">
    <source>
        <dbReference type="RuleBase" id="RU000461"/>
    </source>
</evidence>
<keyword evidence="7 14" id="KW-0479">Metal-binding</keyword>
<evidence type="ECO:0008006" key="19">
    <source>
        <dbReference type="Google" id="ProtNLM"/>
    </source>
</evidence>
<keyword evidence="13 16" id="KW-0472">Membrane</keyword>
<dbReference type="Pfam" id="PF00067">
    <property type="entry name" value="p450"/>
    <property type="match status" value="2"/>
</dbReference>
<evidence type="ECO:0000256" key="2">
    <source>
        <dbReference type="ARBA" id="ARBA00003690"/>
    </source>
</evidence>
<keyword evidence="6 14" id="KW-0349">Heme</keyword>
<keyword evidence="12 15" id="KW-0503">Monooxygenase</keyword>
<evidence type="ECO:0000256" key="6">
    <source>
        <dbReference type="ARBA" id="ARBA00022617"/>
    </source>
</evidence>
<evidence type="ECO:0000256" key="9">
    <source>
        <dbReference type="ARBA" id="ARBA00022848"/>
    </source>
</evidence>
<keyword evidence="16" id="KW-0812">Transmembrane</keyword>
<evidence type="ECO:0000256" key="14">
    <source>
        <dbReference type="PIRSR" id="PIRSR602403-1"/>
    </source>
</evidence>